<dbReference type="Proteomes" id="UP001303046">
    <property type="component" value="Unassembled WGS sequence"/>
</dbReference>
<reference evidence="2 3" key="1">
    <citation type="submission" date="2023-08" db="EMBL/GenBank/DDBJ databases">
        <title>A Necator americanus chromosomal reference genome.</title>
        <authorList>
            <person name="Ilik V."/>
            <person name="Petrzelkova K.J."/>
            <person name="Pardy F."/>
            <person name="Fuh T."/>
            <person name="Niatou-Singa F.S."/>
            <person name="Gouil Q."/>
            <person name="Baker L."/>
            <person name="Ritchie M.E."/>
            <person name="Jex A.R."/>
            <person name="Gazzola D."/>
            <person name="Li H."/>
            <person name="Toshio Fujiwara R."/>
            <person name="Zhan B."/>
            <person name="Aroian R.V."/>
            <person name="Pafco B."/>
            <person name="Schwarz E.M."/>
        </authorList>
    </citation>
    <scope>NUCLEOTIDE SEQUENCE [LARGE SCALE GENOMIC DNA]</scope>
    <source>
        <strain evidence="2 3">Aroian</strain>
        <tissue evidence="2">Whole animal</tissue>
    </source>
</reference>
<comment type="caution">
    <text evidence="2">The sequence shown here is derived from an EMBL/GenBank/DDBJ whole genome shotgun (WGS) entry which is preliminary data.</text>
</comment>
<feature type="region of interest" description="Disordered" evidence="1">
    <location>
        <begin position="1"/>
        <end position="26"/>
    </location>
</feature>
<organism evidence="2 3">
    <name type="scientific">Necator americanus</name>
    <name type="common">Human hookworm</name>
    <dbReference type="NCBI Taxonomy" id="51031"/>
    <lineage>
        <taxon>Eukaryota</taxon>
        <taxon>Metazoa</taxon>
        <taxon>Ecdysozoa</taxon>
        <taxon>Nematoda</taxon>
        <taxon>Chromadorea</taxon>
        <taxon>Rhabditida</taxon>
        <taxon>Rhabditina</taxon>
        <taxon>Rhabditomorpha</taxon>
        <taxon>Strongyloidea</taxon>
        <taxon>Ancylostomatidae</taxon>
        <taxon>Bunostominae</taxon>
        <taxon>Necator</taxon>
    </lineage>
</organism>
<dbReference type="EMBL" id="JAVFWL010000003">
    <property type="protein sequence ID" value="KAK6744128.1"/>
    <property type="molecule type" value="Genomic_DNA"/>
</dbReference>
<accession>A0ABR1D2G9</accession>
<evidence type="ECO:0000313" key="3">
    <source>
        <dbReference type="Proteomes" id="UP001303046"/>
    </source>
</evidence>
<evidence type="ECO:0000256" key="1">
    <source>
        <dbReference type="SAM" id="MobiDB-lite"/>
    </source>
</evidence>
<protein>
    <submittedName>
        <fullName evidence="2">Uncharacterized protein</fullName>
    </submittedName>
</protein>
<gene>
    <name evidence="2" type="primary">Necator_chrIII.g11829</name>
    <name evidence="2" type="ORF">RB195_011063</name>
</gene>
<keyword evidence="3" id="KW-1185">Reference proteome</keyword>
<evidence type="ECO:0000313" key="2">
    <source>
        <dbReference type="EMBL" id="KAK6744128.1"/>
    </source>
</evidence>
<name>A0ABR1D2G9_NECAM</name>
<proteinExistence type="predicted"/>
<sequence>MCNATHIGETGGNAGERINEHMAGNRPKSLITPLGRHRHEAYNGNDYDVKCVMLAHETEISAKKTLKVFWILGRNPSMNNRNECLTNEFLPLVPSRDL</sequence>